<feature type="coiled-coil region" evidence="1">
    <location>
        <begin position="1051"/>
        <end position="1085"/>
    </location>
</feature>
<evidence type="ECO:0000313" key="4">
    <source>
        <dbReference type="Proteomes" id="UP000660262"/>
    </source>
</evidence>
<evidence type="ECO:0000313" key="3">
    <source>
        <dbReference type="EMBL" id="GHP02953.1"/>
    </source>
</evidence>
<keyword evidence="4" id="KW-1185">Reference proteome</keyword>
<feature type="compositionally biased region" description="Polar residues" evidence="2">
    <location>
        <begin position="1233"/>
        <end position="1248"/>
    </location>
</feature>
<feature type="compositionally biased region" description="Low complexity" evidence="2">
    <location>
        <begin position="707"/>
        <end position="718"/>
    </location>
</feature>
<dbReference type="PANTHER" id="PTHR43941">
    <property type="entry name" value="STRUCTURAL MAINTENANCE OF CHROMOSOMES PROTEIN 2"/>
    <property type="match status" value="1"/>
</dbReference>
<proteinExistence type="predicted"/>
<feature type="region of interest" description="Disordered" evidence="2">
    <location>
        <begin position="760"/>
        <end position="795"/>
    </location>
</feature>
<accession>A0A830H967</accession>
<name>A0A830H967_9CHLO</name>
<sequence>MAPAPHSSSSWFGGFVGAQRQRRGAAVKYDFEVTIGALAPWVPAQVGTPAAATAAGAVANDEQLSGAPVLVWRRGERHTGKLAHKACELAQQGLVGAMMYTYDAQFKLTATLYKQPGPPHLPGKRLFLRKPLVIAVHESSPASAAVGTAVIDLADLAVDPAQHDNGGVHDEQLVVGCSASRAATTGQPMLSARVRCLGRTGGSTVSPTEWKYEEKRRLAETEAAAEAARLAAKEAAELTAAAAPSASSALERANAANQLMEDSDDDDGLLDDSDDDEVGGGGGDDDDDDGRQRPRPPAPEPEEMPPGREGDKIISDPPSAAAPQLTTGVFAKLPPVRPKPTPAIDPVEAAILRKKAAEAEAAETRVRELEAELETARDAAAAAAIEKDELETAREASASATERGERLALEVEGLRAELDVANESAQEGVRALRSAAATTVAVAKRASGDPSHIADIVSEAHSTAGEDFAASTHTNPAFLDLDDEEEDGEDGAVELEEDEVDVASPSKLALAISSKVRHIRRVYAAELRSMAQRLVEAEAERGALTEEGRARLVDREVELRDRAEESMAALREEHAAAIQALEEEHKVAIAGLNEEGARLSERATTSETEVERLREELSILRDEKKGSEAADVSEARENTRIAREEAAALRTDVEEKQSRVEELEKMISDRQGEFDEATSRIESLEKDLEELKESKSALDEQHDALVATTSGAASQQATELAEARHEAQLSKRALEEERKRLESVTAELEDAHGRHAAEMLAASESADKASESAEELSRVRNQLEEEQKASAVLRDEMEDLRERATATEAAMKEAAVANGREVEAMHKTVEQISGMNEELMRDLDRQNTRHKAEVANLREEISKSTSGGAGEGGSSEEVDRLRAKGRRLSKRLRETEEKLATTSATATELAAMLQDVAATSAAERAAAATASEAATDAIASGLEMSVAGAEIVSEATNLASTVAAMQVDLGTLQRQDGETHDEKVRQLQRELAAAQAALASMATNGEESTAQLREDILMLEEKSREQVVALEAEVASRDARLRDVEKTLAGAASAATRNMELEEEIASLRAERDAFSRDLEVAQTAANEAAGVHAAALVKLEEELESSRAREGAETAKSAMLGKELAEVQVALGESKRTCSDLEALTSSASAEAASERSRLEDKLSKLRDECEDLRERATATEAAMKEAALANEREVEAMHKSVEQISGMNEELMSDLDRLNTRHKAEIAELQSALSEAQGNASATASETSDELSRVRNQLEESQQAATALRDEMEDLRERATATEAAMKEAAVANEREVEAMHKSVEQISGMNEELMRDLDRQNTRHKSEREEVLQALKKKEEEYEHVQQALKEKEEEHASSEALLRLRLQQADDEAKVAKERVADERKKAVDDAEVVQQRLENELAASREECDALVKRASSAEDALSDARKACEDMESAADAAKAQVDEAKAECARLRARLEEEEGKMASALERAEEAEEKARGSASNVDANTAELEQLRQRVTTTEAAMKEAELAHDHQVEAMQKSVEQISTMNEELMRELESINARHKSELARLQSALSEAQGNASAAASETSDELSRVRNQLEESQQAATALRDEMEDLRERATATEAAMKEAAVANEREVEAMHKSVEQISGMNEELMRDLDRQNTRHKAEVAELQKSTSAASENSDELSRVRNQLEEEQKASAVLRDEMEDLRERATATEAAMKEAAVANGREVEAMHKTVEQISGMNEELMRDLDRQNTRHKAEVAELRLRVSQAEEQGVKKIVEAHGGSR</sequence>
<feature type="coiled-coil region" evidence="1">
    <location>
        <begin position="352"/>
        <end position="393"/>
    </location>
</feature>
<evidence type="ECO:0000256" key="1">
    <source>
        <dbReference type="SAM" id="Coils"/>
    </source>
</evidence>
<feature type="region of interest" description="Disordered" evidence="2">
    <location>
        <begin position="857"/>
        <end position="900"/>
    </location>
</feature>
<feature type="compositionally biased region" description="Polar residues" evidence="2">
    <location>
        <begin position="1559"/>
        <end position="1574"/>
    </location>
</feature>
<feature type="region of interest" description="Disordered" evidence="2">
    <location>
        <begin position="261"/>
        <end position="343"/>
    </location>
</feature>
<feature type="region of interest" description="Disordered" evidence="2">
    <location>
        <begin position="1559"/>
        <end position="1594"/>
    </location>
</feature>
<feature type="compositionally biased region" description="Acidic residues" evidence="2">
    <location>
        <begin position="261"/>
        <end position="289"/>
    </location>
</feature>
<dbReference type="PANTHER" id="PTHR43941:SF1">
    <property type="entry name" value="STRUCTURAL MAINTENANCE OF CHROMOSOMES PROTEIN 2"/>
    <property type="match status" value="1"/>
</dbReference>
<feature type="region of interest" description="Disordered" evidence="2">
    <location>
        <begin position="1656"/>
        <end position="1678"/>
    </location>
</feature>
<feature type="compositionally biased region" description="Basic and acidic residues" evidence="2">
    <location>
        <begin position="721"/>
        <end position="742"/>
    </location>
</feature>
<protein>
    <recommendedName>
        <fullName evidence="5">C2 NT-type domain-containing protein</fullName>
    </recommendedName>
</protein>
<gene>
    <name evidence="3" type="ORF">PPROV_000170800</name>
</gene>
<reference evidence="3" key="1">
    <citation type="submission" date="2020-10" db="EMBL/GenBank/DDBJ databases">
        <title>Unveiling of a novel bifunctional photoreceptor, Dualchrome1, isolated from a cosmopolitan green alga.</title>
        <authorList>
            <person name="Suzuki S."/>
            <person name="Kawachi M."/>
        </authorList>
    </citation>
    <scope>NUCLEOTIDE SEQUENCE</scope>
    <source>
        <strain evidence="3">NIES 2893</strain>
    </source>
</reference>
<comment type="caution">
    <text evidence="3">The sequence shown here is derived from an EMBL/GenBank/DDBJ whole genome shotgun (WGS) entry which is preliminary data.</text>
</comment>
<keyword evidence="1" id="KW-0175">Coiled coil</keyword>
<feature type="region of interest" description="Disordered" evidence="2">
    <location>
        <begin position="1465"/>
        <end position="1497"/>
    </location>
</feature>
<feature type="compositionally biased region" description="Basic and acidic residues" evidence="2">
    <location>
        <begin position="305"/>
        <end position="314"/>
    </location>
</feature>
<evidence type="ECO:0000256" key="2">
    <source>
        <dbReference type="SAM" id="MobiDB-lite"/>
    </source>
</evidence>
<feature type="compositionally biased region" description="Basic and acidic residues" evidence="2">
    <location>
        <begin position="765"/>
        <end position="788"/>
    </location>
</feature>
<dbReference type="Proteomes" id="UP000660262">
    <property type="component" value="Unassembled WGS sequence"/>
</dbReference>
<organism evidence="3 4">
    <name type="scientific">Pycnococcus provasolii</name>
    <dbReference type="NCBI Taxonomy" id="41880"/>
    <lineage>
        <taxon>Eukaryota</taxon>
        <taxon>Viridiplantae</taxon>
        <taxon>Chlorophyta</taxon>
        <taxon>Pseudoscourfieldiophyceae</taxon>
        <taxon>Pseudoscourfieldiales</taxon>
        <taxon>Pycnococcaceae</taxon>
        <taxon>Pycnococcus</taxon>
    </lineage>
</organism>
<evidence type="ECO:0008006" key="5">
    <source>
        <dbReference type="Google" id="ProtNLM"/>
    </source>
</evidence>
<feature type="region of interest" description="Disordered" evidence="2">
    <location>
        <begin position="1233"/>
        <end position="1268"/>
    </location>
</feature>
<feature type="coiled-coil region" evidence="1">
    <location>
        <begin position="977"/>
        <end position="1004"/>
    </location>
</feature>
<feature type="region of interest" description="Disordered" evidence="2">
    <location>
        <begin position="707"/>
        <end position="746"/>
    </location>
</feature>
<dbReference type="EMBL" id="BNJQ01000004">
    <property type="protein sequence ID" value="GHP02953.1"/>
    <property type="molecule type" value="Genomic_DNA"/>
</dbReference>